<organism evidence="1 4">
    <name type="scientific">Staphylococcus devriesei</name>
    <dbReference type="NCBI Taxonomy" id="586733"/>
    <lineage>
        <taxon>Bacteria</taxon>
        <taxon>Bacillati</taxon>
        <taxon>Bacillota</taxon>
        <taxon>Bacilli</taxon>
        <taxon>Bacillales</taxon>
        <taxon>Staphylococcaceae</taxon>
        <taxon>Staphylococcus</taxon>
    </lineage>
</organism>
<dbReference type="InterPro" id="IPR003718">
    <property type="entry name" value="OsmC/Ohr_fam"/>
</dbReference>
<reference evidence="3 4" key="1">
    <citation type="journal article" date="2016" name="Front. Microbiol.">
        <title>Comprehensive Phylogenetic Analysis of Bovine Non-aureus Staphylococci Species Based on Whole-Genome Sequencing.</title>
        <authorList>
            <person name="Naushad S."/>
            <person name="Barkema H.W."/>
            <person name="Luby C."/>
            <person name="Condas L.A."/>
            <person name="Nobrega D.B."/>
            <person name="Carson D.A."/>
            <person name="De Buck J."/>
        </authorList>
    </citation>
    <scope>NUCLEOTIDE SEQUENCE [LARGE SCALE GENOMIC DNA]</scope>
    <source>
        <strain evidence="2 3">SNUC 1409</strain>
        <strain evidence="1 4">SNUC 761</strain>
    </source>
</reference>
<dbReference type="AlphaFoldDB" id="A0A2T4L677"/>
<sequence>MAKMTENISAISKGMQTVGTSKNHQVIIDEPQQMGGTDEGANPLATLLISLAGCENAIANMVAKEINFDLQEINFDIQGELDTDGMMGKEGVLPYFQTININVKVKTSESENRIQELQNIVDSRCPVFTTLEAAKTVMVPNWTKA</sequence>
<evidence type="ECO:0000313" key="3">
    <source>
        <dbReference type="Proteomes" id="UP000242088"/>
    </source>
</evidence>
<dbReference type="Gene3D" id="3.30.300.20">
    <property type="match status" value="1"/>
</dbReference>
<evidence type="ECO:0000313" key="1">
    <source>
        <dbReference type="EMBL" id="PTE73234.1"/>
    </source>
</evidence>
<accession>A0A2T4L677</accession>
<dbReference type="OrthoDB" id="1433018at2"/>
<gene>
    <name evidence="1" type="ORF">BUY44_06840</name>
    <name evidence="2" type="ORF">BUY47_11520</name>
</gene>
<evidence type="ECO:0000313" key="4">
    <source>
        <dbReference type="Proteomes" id="UP000242547"/>
    </source>
</evidence>
<reference evidence="1" key="2">
    <citation type="submission" date="2018-03" db="EMBL/GenBank/DDBJ databases">
        <authorList>
            <person name="Keele B.F."/>
        </authorList>
    </citation>
    <scope>NUCLEOTIDE SEQUENCE</scope>
    <source>
        <strain evidence="1">SNUC 761</strain>
    </source>
</reference>
<dbReference type="Proteomes" id="UP000242547">
    <property type="component" value="Unassembled WGS sequence"/>
</dbReference>
<comment type="caution">
    <text evidence="1">The sequence shown here is derived from an EMBL/GenBank/DDBJ whole genome shotgun (WGS) entry which is preliminary data.</text>
</comment>
<dbReference type="PANTHER" id="PTHR35368:SF1">
    <property type="entry name" value="HYDROPEROXIDE REDUCTASE"/>
    <property type="match status" value="1"/>
</dbReference>
<dbReference type="PANTHER" id="PTHR35368">
    <property type="entry name" value="HYDROPEROXIDE REDUCTASE"/>
    <property type="match status" value="1"/>
</dbReference>
<evidence type="ECO:0000313" key="2">
    <source>
        <dbReference type="EMBL" id="PTF12569.1"/>
    </source>
</evidence>
<dbReference type="EMBL" id="PYZI01000021">
    <property type="protein sequence ID" value="PTF12569.1"/>
    <property type="molecule type" value="Genomic_DNA"/>
</dbReference>
<dbReference type="RefSeq" id="WP_031868023.1">
    <property type="nucleotide sequence ID" value="NZ_PYZI01000021.1"/>
</dbReference>
<keyword evidence="3" id="KW-1185">Reference proteome</keyword>
<proteinExistence type="predicted"/>
<dbReference type="SUPFAM" id="SSF82784">
    <property type="entry name" value="OsmC-like"/>
    <property type="match status" value="1"/>
</dbReference>
<name>A0A2T4L677_9STAP</name>
<dbReference type="InterPro" id="IPR052924">
    <property type="entry name" value="OsmC/Ohr_hydroprdx_reductase"/>
</dbReference>
<dbReference type="Pfam" id="PF02566">
    <property type="entry name" value="OsmC"/>
    <property type="match status" value="1"/>
</dbReference>
<reference evidence="2" key="3">
    <citation type="submission" date="2018-03" db="EMBL/GenBank/DDBJ databases">
        <authorList>
            <person name="Naushad S."/>
        </authorList>
    </citation>
    <scope>NUCLEOTIDE SEQUENCE</scope>
    <source>
        <strain evidence="2">SNUC 1409</strain>
    </source>
</reference>
<dbReference type="Proteomes" id="UP000242088">
    <property type="component" value="Unassembled WGS sequence"/>
</dbReference>
<dbReference type="EMBL" id="PYZL01000039">
    <property type="protein sequence ID" value="PTE73234.1"/>
    <property type="molecule type" value="Genomic_DNA"/>
</dbReference>
<dbReference type="InterPro" id="IPR036102">
    <property type="entry name" value="OsmC/Ohrsf"/>
</dbReference>
<dbReference type="InterPro" id="IPR015946">
    <property type="entry name" value="KH_dom-like_a/b"/>
</dbReference>
<protein>
    <submittedName>
        <fullName evidence="1">OsmC family peroxiredoxin</fullName>
    </submittedName>
</protein>